<keyword evidence="3" id="KW-1185">Reference proteome</keyword>
<protein>
    <submittedName>
        <fullName evidence="4">Uncharacterized protein LOC107484870</fullName>
    </submittedName>
</protein>
<evidence type="ECO:0000256" key="1">
    <source>
        <dbReference type="SAM" id="Coils"/>
    </source>
</evidence>
<dbReference type="KEGG" id="adu:107484870"/>
<dbReference type="Proteomes" id="UP000515211">
    <property type="component" value="Chromosome 4"/>
</dbReference>
<feature type="region of interest" description="Disordered" evidence="2">
    <location>
        <begin position="166"/>
        <end position="236"/>
    </location>
</feature>
<organism evidence="3 4">
    <name type="scientific">Arachis duranensis</name>
    <name type="common">Wild peanut</name>
    <dbReference type="NCBI Taxonomy" id="130453"/>
    <lineage>
        <taxon>Eukaryota</taxon>
        <taxon>Viridiplantae</taxon>
        <taxon>Streptophyta</taxon>
        <taxon>Embryophyta</taxon>
        <taxon>Tracheophyta</taxon>
        <taxon>Spermatophyta</taxon>
        <taxon>Magnoliopsida</taxon>
        <taxon>eudicotyledons</taxon>
        <taxon>Gunneridae</taxon>
        <taxon>Pentapetalae</taxon>
        <taxon>rosids</taxon>
        <taxon>fabids</taxon>
        <taxon>Fabales</taxon>
        <taxon>Fabaceae</taxon>
        <taxon>Papilionoideae</taxon>
        <taxon>50 kb inversion clade</taxon>
        <taxon>dalbergioids sensu lato</taxon>
        <taxon>Dalbergieae</taxon>
        <taxon>Pterocarpus clade</taxon>
        <taxon>Arachis</taxon>
    </lineage>
</organism>
<feature type="compositionally biased region" description="Low complexity" evidence="2">
    <location>
        <begin position="204"/>
        <end position="228"/>
    </location>
</feature>
<feature type="coiled-coil region" evidence="1">
    <location>
        <begin position="45"/>
        <end position="135"/>
    </location>
</feature>
<proteinExistence type="predicted"/>
<evidence type="ECO:0000256" key="2">
    <source>
        <dbReference type="SAM" id="MobiDB-lite"/>
    </source>
</evidence>
<dbReference type="AlphaFoldDB" id="A0A6P4D4S2"/>
<reference evidence="4" key="2">
    <citation type="submission" date="2025-08" db="UniProtKB">
        <authorList>
            <consortium name="RefSeq"/>
        </authorList>
    </citation>
    <scope>IDENTIFICATION</scope>
    <source>
        <tissue evidence="4">Whole plant</tissue>
    </source>
</reference>
<keyword evidence="1" id="KW-0175">Coiled coil</keyword>
<dbReference type="GeneID" id="107484870"/>
<evidence type="ECO:0000313" key="4">
    <source>
        <dbReference type="RefSeq" id="XP_015960901.1"/>
    </source>
</evidence>
<sequence>MDDIFVQNHLQIMIWKSVRAAGVCTKFLDILDKTPLSSLCSTQKVEKLEGRIVLYQEEEKRLQGEVTWLKEERSQLQKRKKKLMAQCAMAEGLKEKAEQNYVRVFTENIDLQRELEKGREAYQDLEDSVAESSEKAWRIFKEQVKVIAPDLDLSALDPDKIVVNGAIVSPPRPEMDSELKTRGQRLIESPPREDQQEGSQPTSSDAPTPAAEETAPSSPAADPTSLPTDDSNPSSN</sequence>
<reference evidence="3" key="1">
    <citation type="journal article" date="2016" name="Nat. Genet.">
        <title>The genome sequences of Arachis duranensis and Arachis ipaensis, the diploid ancestors of cultivated peanut.</title>
        <authorList>
            <person name="Bertioli D.J."/>
            <person name="Cannon S.B."/>
            <person name="Froenicke L."/>
            <person name="Huang G."/>
            <person name="Farmer A.D."/>
            <person name="Cannon E.K."/>
            <person name="Liu X."/>
            <person name="Gao D."/>
            <person name="Clevenger J."/>
            <person name="Dash S."/>
            <person name="Ren L."/>
            <person name="Moretzsohn M.C."/>
            <person name="Shirasawa K."/>
            <person name="Huang W."/>
            <person name="Vidigal B."/>
            <person name="Abernathy B."/>
            <person name="Chu Y."/>
            <person name="Niederhuth C.E."/>
            <person name="Umale P."/>
            <person name="Araujo A.C."/>
            <person name="Kozik A."/>
            <person name="Kim K.D."/>
            <person name="Burow M.D."/>
            <person name="Varshney R.K."/>
            <person name="Wang X."/>
            <person name="Zhang X."/>
            <person name="Barkley N."/>
            <person name="Guimaraes P.M."/>
            <person name="Isobe S."/>
            <person name="Guo B."/>
            <person name="Liao B."/>
            <person name="Stalker H.T."/>
            <person name="Schmitz R.J."/>
            <person name="Scheffler B.E."/>
            <person name="Leal-Bertioli S.C."/>
            <person name="Xun X."/>
            <person name="Jackson S.A."/>
            <person name="Michelmore R."/>
            <person name="Ozias-Akins P."/>
        </authorList>
    </citation>
    <scope>NUCLEOTIDE SEQUENCE [LARGE SCALE GENOMIC DNA]</scope>
    <source>
        <strain evidence="3">cv. V14167</strain>
    </source>
</reference>
<accession>A0A6P4D4S2</accession>
<dbReference type="RefSeq" id="XP_015960901.1">
    <property type="nucleotide sequence ID" value="XM_016105415.1"/>
</dbReference>
<evidence type="ECO:0000313" key="3">
    <source>
        <dbReference type="Proteomes" id="UP000515211"/>
    </source>
</evidence>
<gene>
    <name evidence="4" type="primary">LOC107484870</name>
</gene>
<name>A0A6P4D4S2_ARADU</name>